<evidence type="ECO:0000256" key="1">
    <source>
        <dbReference type="SAM" id="MobiDB-lite"/>
    </source>
</evidence>
<protein>
    <submittedName>
        <fullName evidence="2">Uncharacterized protein</fullName>
    </submittedName>
</protein>
<evidence type="ECO:0000313" key="2">
    <source>
        <dbReference type="EMBL" id="OAA38273.1"/>
    </source>
</evidence>
<reference evidence="2 3" key="1">
    <citation type="journal article" date="2016" name="Genome Biol. Evol.">
        <title>Divergent and convergent evolution of fungal pathogenicity.</title>
        <authorList>
            <person name="Shang Y."/>
            <person name="Xiao G."/>
            <person name="Zheng P."/>
            <person name="Cen K."/>
            <person name="Zhan S."/>
            <person name="Wang C."/>
        </authorList>
    </citation>
    <scope>NUCLEOTIDE SEQUENCE [LARGE SCALE GENOMIC DNA]</scope>
    <source>
        <strain evidence="2 3">RCEF 3172</strain>
    </source>
</reference>
<proteinExistence type="predicted"/>
<feature type="compositionally biased region" description="Polar residues" evidence="1">
    <location>
        <begin position="24"/>
        <end position="43"/>
    </location>
</feature>
<gene>
    <name evidence="2" type="ORF">BBO_07282</name>
</gene>
<evidence type="ECO:0000313" key="3">
    <source>
        <dbReference type="Proteomes" id="UP000076863"/>
    </source>
</evidence>
<dbReference type="OrthoDB" id="409395at2759"/>
<feature type="region of interest" description="Disordered" evidence="1">
    <location>
        <begin position="23"/>
        <end position="43"/>
    </location>
</feature>
<keyword evidence="3" id="KW-1185">Reference proteome</keyword>
<organism evidence="2 3">
    <name type="scientific">Beauveria brongniartii RCEF 3172</name>
    <dbReference type="NCBI Taxonomy" id="1081107"/>
    <lineage>
        <taxon>Eukaryota</taxon>
        <taxon>Fungi</taxon>
        <taxon>Dikarya</taxon>
        <taxon>Ascomycota</taxon>
        <taxon>Pezizomycotina</taxon>
        <taxon>Sordariomycetes</taxon>
        <taxon>Hypocreomycetidae</taxon>
        <taxon>Hypocreales</taxon>
        <taxon>Cordycipitaceae</taxon>
        <taxon>Beauveria</taxon>
        <taxon>Beauveria brongniartii</taxon>
    </lineage>
</organism>
<comment type="caution">
    <text evidence="2">The sequence shown here is derived from an EMBL/GenBank/DDBJ whole genome shotgun (WGS) entry which is preliminary data.</text>
</comment>
<sequence>MAAQIGDGALQLQKTALDRVSYGLPSSKSTDNTSSGGRSQDGTVYSSDYMIEVGYDAFIEEFEELAVQARAETLSEQLVMLEGASSNQAAYGEQKNAVEISEDLIEFS</sequence>
<accession>A0A166ZV66</accession>
<dbReference type="AlphaFoldDB" id="A0A166ZV66"/>
<dbReference type="Proteomes" id="UP000076863">
    <property type="component" value="Unassembled WGS sequence"/>
</dbReference>
<dbReference type="EMBL" id="AZHA01000027">
    <property type="protein sequence ID" value="OAA38273.1"/>
    <property type="molecule type" value="Genomic_DNA"/>
</dbReference>
<name>A0A166ZV66_9HYPO</name>